<protein>
    <submittedName>
        <fullName evidence="1">Uncharacterized protein</fullName>
    </submittedName>
</protein>
<reference evidence="1 2" key="1">
    <citation type="submission" date="2018-08" db="EMBL/GenBank/DDBJ databases">
        <title>A genome reference for cultivated species of the human gut microbiota.</title>
        <authorList>
            <person name="Zou Y."/>
            <person name="Xue W."/>
            <person name="Luo G."/>
        </authorList>
    </citation>
    <scope>NUCLEOTIDE SEQUENCE [LARGE SCALE GENOMIC DNA]</scope>
    <source>
        <strain evidence="1 2">AF10-17</strain>
    </source>
</reference>
<name>A0AA92U736_9BACT</name>
<sequence length="334" mass="39139">MNSFTIILNEASTDSWPDIVWRDAQSVGANVMLDSCLPLLRVFRKLRKFHFSNLANHKIWLPMKCLWDKTNTLRLEDLDSKKRNYIIFQTGIKFSAHYIARLKKERNACIVLYMPDNIRTMKMARNKSEFERFCKHYHVDQVYSFDYKDCDEFGVKFFDFYSMLPIKEVPIKQSNDKMKVLYVGGCRSMERLQTLHALYDKLSGKASCTFYINGVDKKNATKEGIIYNHPLSYAEVVELVQQNDIIVEIINGIQTGNTLRLKEAVCYNKCLLSNNKNIISSPYYNPAYMQMFDSVDEININIFSKNVNYNYRGEFSPKLLMNIIVEEDLKRKSE</sequence>
<comment type="caution">
    <text evidence="1">The sequence shown here is derived from an EMBL/GenBank/DDBJ whole genome shotgun (WGS) entry which is preliminary data.</text>
</comment>
<dbReference type="EMBL" id="QSAV01000050">
    <property type="protein sequence ID" value="RGW75913.1"/>
    <property type="molecule type" value="Genomic_DNA"/>
</dbReference>
<evidence type="ECO:0000313" key="1">
    <source>
        <dbReference type="EMBL" id="RGW75913.1"/>
    </source>
</evidence>
<organism evidence="1 2">
    <name type="scientific">Segatella copri</name>
    <dbReference type="NCBI Taxonomy" id="165179"/>
    <lineage>
        <taxon>Bacteria</taxon>
        <taxon>Pseudomonadati</taxon>
        <taxon>Bacteroidota</taxon>
        <taxon>Bacteroidia</taxon>
        <taxon>Bacteroidales</taxon>
        <taxon>Prevotellaceae</taxon>
        <taxon>Segatella</taxon>
    </lineage>
</organism>
<evidence type="ECO:0000313" key="2">
    <source>
        <dbReference type="Proteomes" id="UP000285776"/>
    </source>
</evidence>
<accession>A0AA92U736</accession>
<dbReference type="Proteomes" id="UP000285776">
    <property type="component" value="Unassembled WGS sequence"/>
</dbReference>
<dbReference type="AlphaFoldDB" id="A0AA92U736"/>
<gene>
    <name evidence="1" type="ORF">DWV53_12700</name>
</gene>
<proteinExistence type="predicted"/>
<dbReference type="RefSeq" id="WP_118154567.1">
    <property type="nucleotide sequence ID" value="NZ_QSAV01000050.1"/>
</dbReference>